<evidence type="ECO:0000313" key="3">
    <source>
        <dbReference type="Proteomes" id="UP000760480"/>
    </source>
</evidence>
<name>A0ABX1TH88_9GAMM</name>
<evidence type="ECO:0000313" key="2">
    <source>
        <dbReference type="EMBL" id="NMQ18732.1"/>
    </source>
</evidence>
<gene>
    <name evidence="2" type="ORF">E4P82_05650</name>
</gene>
<proteinExistence type="predicted"/>
<keyword evidence="3" id="KW-1185">Reference proteome</keyword>
<dbReference type="InterPro" id="IPR021451">
    <property type="entry name" value="DUF3102"/>
</dbReference>
<organism evidence="2 3">
    <name type="scientific">Candidatus Competibacter phosphatis</name>
    <dbReference type="NCBI Taxonomy" id="221280"/>
    <lineage>
        <taxon>Bacteria</taxon>
        <taxon>Pseudomonadati</taxon>
        <taxon>Pseudomonadota</taxon>
        <taxon>Gammaproteobacteria</taxon>
        <taxon>Candidatus Competibacteraceae</taxon>
        <taxon>Candidatus Competibacter</taxon>
    </lineage>
</organism>
<accession>A0ABX1TH88</accession>
<comment type="caution">
    <text evidence="2">The sequence shown here is derived from an EMBL/GenBank/DDBJ whole genome shotgun (WGS) entry which is preliminary data.</text>
</comment>
<keyword evidence="1" id="KW-0175">Coiled coil</keyword>
<dbReference type="Pfam" id="PF11300">
    <property type="entry name" value="DUF3102"/>
    <property type="match status" value="1"/>
</dbReference>
<evidence type="ECO:0000256" key="1">
    <source>
        <dbReference type="SAM" id="Coils"/>
    </source>
</evidence>
<dbReference type="Proteomes" id="UP000760480">
    <property type="component" value="Unassembled WGS sequence"/>
</dbReference>
<feature type="coiled-coil region" evidence="1">
    <location>
        <begin position="131"/>
        <end position="165"/>
    </location>
</feature>
<reference evidence="2 3" key="1">
    <citation type="submission" date="2019-03" db="EMBL/GenBank/DDBJ databases">
        <title>Metabolic reconstructions from genomes of highly enriched 'Candidatus Accumulibacter' and 'Candidatus Competibacter' bioreactor populations.</title>
        <authorList>
            <person name="Annavajhala M.K."/>
            <person name="Welles L."/>
            <person name="Abbas B."/>
            <person name="Sorokin D."/>
            <person name="Park H."/>
            <person name="Van Loosdrecht M."/>
            <person name="Chandran K."/>
        </authorList>
    </citation>
    <scope>NUCLEOTIDE SEQUENCE [LARGE SCALE GENOMIC DNA]</scope>
    <source>
        <strain evidence="2 3">SBR_G</strain>
    </source>
</reference>
<dbReference type="EMBL" id="SPMZ01000016">
    <property type="protein sequence ID" value="NMQ18732.1"/>
    <property type="molecule type" value="Genomic_DNA"/>
</dbReference>
<protein>
    <submittedName>
        <fullName evidence="2">DUF3102 domain-containing protein</fullName>
    </submittedName>
</protein>
<sequence>MSDIMQAGFDYEVLPVEIAVKSRAAAERIKLRLKRTVEDIIEIGRELMAIKAELPHGQFLPWIAAEFEMSRQTADNFTSVYERFGNGKLPIFSSFKPSILYALSAPSTPESVIDRAIEKAETGDKVTVADVKQWKEAAQAASQRAEEFRQESNERRKTIRELETQIDLRIDRRRTQGFCG</sequence>